<dbReference type="GO" id="GO:0004252">
    <property type="term" value="F:serine-type endopeptidase activity"/>
    <property type="evidence" value="ECO:0007669"/>
    <property type="project" value="UniProtKB-UniRule"/>
</dbReference>
<dbReference type="RefSeq" id="WP_143922358.1">
    <property type="nucleotide sequence ID" value="NZ_VLTK01000004.1"/>
</dbReference>
<accession>A0A556CIF3</accession>
<dbReference type="InterPro" id="IPR001733">
    <property type="entry name" value="Peptidase_S26B"/>
</dbReference>
<evidence type="ECO:0000256" key="2">
    <source>
        <dbReference type="SAM" id="MobiDB-lite"/>
    </source>
</evidence>
<keyword evidence="4" id="KW-0378">Hydrolase</keyword>
<keyword evidence="5" id="KW-1185">Reference proteome</keyword>
<dbReference type="InterPro" id="IPR019533">
    <property type="entry name" value="Peptidase_S26"/>
</dbReference>
<comment type="caution">
    <text evidence="4">The sequence shown here is derived from an EMBL/GenBank/DDBJ whole genome shotgun (WGS) entry which is preliminary data.</text>
</comment>
<dbReference type="Proteomes" id="UP000316406">
    <property type="component" value="Unassembled WGS sequence"/>
</dbReference>
<dbReference type="GO" id="GO:0006465">
    <property type="term" value="P:signal peptide processing"/>
    <property type="evidence" value="ECO:0007669"/>
    <property type="project" value="UniProtKB-UniRule"/>
</dbReference>
<feature type="transmembrane region" description="Helical" evidence="3">
    <location>
        <begin position="12"/>
        <end position="34"/>
    </location>
</feature>
<dbReference type="NCBIfam" id="TIGR02228">
    <property type="entry name" value="sigpep_I_arch"/>
    <property type="match status" value="1"/>
</dbReference>
<evidence type="ECO:0000256" key="3">
    <source>
        <dbReference type="SAM" id="Phobius"/>
    </source>
</evidence>
<protein>
    <recommendedName>
        <fullName evidence="1">Signal peptidase I</fullName>
        <ecNumber evidence="1">3.4.21.89</ecNumber>
    </recommendedName>
</protein>
<dbReference type="PANTHER" id="PTHR10806">
    <property type="entry name" value="SIGNAL PEPTIDASE COMPLEX CATALYTIC SUBUNIT SEC11"/>
    <property type="match status" value="1"/>
</dbReference>
<dbReference type="GO" id="GO:0016020">
    <property type="term" value="C:membrane"/>
    <property type="evidence" value="ECO:0007669"/>
    <property type="project" value="UniProtKB-UniRule"/>
</dbReference>
<keyword evidence="3" id="KW-0472">Membrane</keyword>
<dbReference type="AlphaFoldDB" id="A0A556CIF3"/>
<evidence type="ECO:0000256" key="1">
    <source>
        <dbReference type="NCBIfam" id="TIGR02228"/>
    </source>
</evidence>
<dbReference type="GO" id="GO:0009003">
    <property type="term" value="F:signal peptidase activity"/>
    <property type="evidence" value="ECO:0007669"/>
    <property type="project" value="UniProtKB-EC"/>
</dbReference>
<organism evidence="4 5">
    <name type="scientific">Brevibacterium aurantiacum</name>
    <dbReference type="NCBI Taxonomy" id="273384"/>
    <lineage>
        <taxon>Bacteria</taxon>
        <taxon>Bacillati</taxon>
        <taxon>Actinomycetota</taxon>
        <taxon>Actinomycetes</taxon>
        <taxon>Micrococcales</taxon>
        <taxon>Brevibacteriaceae</taxon>
        <taxon>Brevibacterium</taxon>
    </lineage>
</organism>
<dbReference type="EMBL" id="VLTK01000004">
    <property type="protein sequence ID" value="TSI17106.1"/>
    <property type="molecule type" value="Genomic_DNA"/>
</dbReference>
<feature type="transmembrane region" description="Helical" evidence="3">
    <location>
        <begin position="413"/>
        <end position="433"/>
    </location>
</feature>
<dbReference type="NCBIfam" id="TIGR01167">
    <property type="entry name" value="LPXTG_anchor"/>
    <property type="match status" value="1"/>
</dbReference>
<evidence type="ECO:0000313" key="4">
    <source>
        <dbReference type="EMBL" id="TSI17106.1"/>
    </source>
</evidence>
<feature type="region of interest" description="Disordered" evidence="2">
    <location>
        <begin position="380"/>
        <end position="407"/>
    </location>
</feature>
<sequence>MVKWLGGALLNILAALGLVCIVLVILSFVFNVSIMMFKTGSMSPTIEAGSISFVHEIPAEEMKVGDIITVDRGEGVLPVTHRVTSISDTESRSGQVTFEMKGDANEAKDPEPYAADTVRKVMVSVPGIAPVIQQFRSPCVLGGITIAASLLVVWAFWPRREKHEVDELAEEETDRTTAAEVSAHVTDQAGASRSPRHAFVLPAVVVLLAVNSGSITSSGAPTPLAAAADDTTNITAEVRGQYLQMRAVGDESKMLNLSPGASAAWTVDVWAEAPEPGTVELEIGSGKLSDELASELVVDVQTCARIVPMQQCPGGAAHLIRQIPLNDLGAAPDNDRPLLEMPSDQKRRVQVSVTMAKSANAEAVAGQRSGVRLTAIGQGEEVSLGPGDPGDPDDPNSPDPDVPGDLPRTGIDGWQWLLLAAVVLIAVGSALVVRARHRRMS</sequence>
<proteinExistence type="predicted"/>
<dbReference type="CDD" id="cd06530">
    <property type="entry name" value="S26_SPase_I"/>
    <property type="match status" value="1"/>
</dbReference>
<name>A0A556CIF3_BREAU</name>
<keyword evidence="3" id="KW-1133">Transmembrane helix</keyword>
<gene>
    <name evidence="4" type="ORF">FO013_09170</name>
</gene>
<evidence type="ECO:0000313" key="5">
    <source>
        <dbReference type="Proteomes" id="UP000316406"/>
    </source>
</evidence>
<dbReference type="PANTHER" id="PTHR10806:SF6">
    <property type="entry name" value="SIGNAL PEPTIDASE COMPLEX CATALYTIC SUBUNIT SEC11"/>
    <property type="match status" value="1"/>
</dbReference>
<reference evidence="4 5" key="1">
    <citation type="submission" date="2019-07" db="EMBL/GenBank/DDBJ databases">
        <title>Draft genome sequence of Brevibacterium aurantiacum XU54 isolated from Xinjiang China.</title>
        <authorList>
            <person name="Xu X."/>
        </authorList>
    </citation>
    <scope>NUCLEOTIDE SEQUENCE [LARGE SCALE GENOMIC DNA]</scope>
    <source>
        <strain evidence="4 5">XU54</strain>
    </source>
</reference>
<keyword evidence="3" id="KW-0812">Transmembrane</keyword>
<dbReference type="EC" id="3.4.21.89" evidence="1"/>
<dbReference type="OrthoDB" id="3790724at2"/>
<feature type="transmembrane region" description="Helical" evidence="3">
    <location>
        <begin position="139"/>
        <end position="157"/>
    </location>
</feature>